<dbReference type="AlphaFoldDB" id="A0A914XVG2"/>
<dbReference type="GO" id="GO:0007155">
    <property type="term" value="P:cell adhesion"/>
    <property type="evidence" value="ECO:0007669"/>
    <property type="project" value="TreeGrafter"/>
</dbReference>
<dbReference type="GO" id="GO:0043296">
    <property type="term" value="C:apical junction complex"/>
    <property type="evidence" value="ECO:0007669"/>
    <property type="project" value="TreeGrafter"/>
</dbReference>
<dbReference type="WBParaSite" id="PSU_v2.g11931.t1">
    <property type="protein sequence ID" value="PSU_v2.g11931.t1"/>
    <property type="gene ID" value="PSU_v2.g11931"/>
</dbReference>
<feature type="region of interest" description="Disordered" evidence="1">
    <location>
        <begin position="565"/>
        <end position="589"/>
    </location>
</feature>
<dbReference type="GO" id="GO:0045197">
    <property type="term" value="P:establishment or maintenance of epithelial cell apical/basal polarity"/>
    <property type="evidence" value="ECO:0007669"/>
    <property type="project" value="TreeGrafter"/>
</dbReference>
<organism evidence="3 4">
    <name type="scientific">Panagrolaimus superbus</name>
    <dbReference type="NCBI Taxonomy" id="310955"/>
    <lineage>
        <taxon>Eukaryota</taxon>
        <taxon>Metazoa</taxon>
        <taxon>Ecdysozoa</taxon>
        <taxon>Nematoda</taxon>
        <taxon>Chromadorea</taxon>
        <taxon>Rhabditida</taxon>
        <taxon>Tylenchina</taxon>
        <taxon>Panagrolaimomorpha</taxon>
        <taxon>Panagrolaimoidea</taxon>
        <taxon>Panagrolaimidae</taxon>
        <taxon>Panagrolaimus</taxon>
    </lineage>
</organism>
<dbReference type="GO" id="GO:0051660">
    <property type="term" value="P:establishment of centrosome localization"/>
    <property type="evidence" value="ECO:0007669"/>
    <property type="project" value="TreeGrafter"/>
</dbReference>
<dbReference type="PROSITE" id="PS50106">
    <property type="entry name" value="PDZ"/>
    <property type="match status" value="3"/>
</dbReference>
<dbReference type="PANTHER" id="PTHR16484">
    <property type="entry name" value="PARTITIONING DEFECTIVE 3 RELATED"/>
    <property type="match status" value="1"/>
</dbReference>
<dbReference type="GO" id="GO:0030010">
    <property type="term" value="P:establishment of cell polarity"/>
    <property type="evidence" value="ECO:0007669"/>
    <property type="project" value="TreeGrafter"/>
</dbReference>
<sequence>MNRDNYVTILAIYDDPPQPVISSSGSSPTIITVDKTIYRQHPDAVDGVVEITNLNEPPSYGLKVVPEAPSYSGGRNSPFLPQHRSELSSSTTASFRRSPTSESFKKPFQSNSSGSSRQKESNSNNMAENLSRSQARKSRFTEAFLDARDRLEENNETFLNITDPNLRQMKVILAVESVKIPLGIEISAVPDLNDSRKTRILAVEVRKIDDDGRVAIDGRIKVGDQITDINHRPVYQMSLPAAQARLHELQFVEEPVLVVTRRTGDEINDSAPKALKTTALQQANTTKTGDVLSVFIKKSSAGFGFGVKSRVNTRAETLICINSVSINGPAYNKLQIGDRLLKINDTEVATFSQADVVGMLKKTAVGSTVTFCISRMANENENIEFDAPQQSTSSTPNKTIPESLEMVHKRRQSAFVDILDENVEFLTFDVQLINSRSAGLGISLKGGKLYPESGKLENGVDCGLFVKGILHGSAAFHDGRFHESDRLIGIENLDLREYKHNADALAAFTNRLGNVPLQQRSVKIHVARCKDYPAIDFGRKSSMKNKTTLTAHADGYESEISLAPDSEAFNRENRTRKSISEKKHPFGGGKDVIHAQAYQKILHQRQTSAPQFPSESSSITASNEFKKRRTSLSHRLPLSIAPQLIDLEISPNENSAPFENDHWVAFQKLQKSKQRQSMFIESSTREKPFQVQSLKSMKGQSASKLAPLSQLFQHLKGSKKDKSRRHTIYVASHNNDVIIEPLKSVENNFIMDDEDGKKEEECKNS</sequence>
<evidence type="ECO:0000313" key="3">
    <source>
        <dbReference type="Proteomes" id="UP000887577"/>
    </source>
</evidence>
<feature type="domain" description="PDZ" evidence="2">
    <location>
        <begin position="293"/>
        <end position="363"/>
    </location>
</feature>
<evidence type="ECO:0000259" key="2">
    <source>
        <dbReference type="PROSITE" id="PS50106"/>
    </source>
</evidence>
<reference evidence="4" key="1">
    <citation type="submission" date="2022-11" db="UniProtKB">
        <authorList>
            <consortium name="WormBaseParasite"/>
        </authorList>
    </citation>
    <scope>IDENTIFICATION</scope>
</reference>
<protein>
    <submittedName>
        <fullName evidence="4">PDZ domain-containing protein</fullName>
    </submittedName>
</protein>
<dbReference type="Gene3D" id="2.30.42.10">
    <property type="match status" value="3"/>
</dbReference>
<dbReference type="Pfam" id="PF00595">
    <property type="entry name" value="PDZ"/>
    <property type="match status" value="1"/>
</dbReference>
<proteinExistence type="predicted"/>
<accession>A0A914XVG2</accession>
<feature type="domain" description="PDZ" evidence="2">
    <location>
        <begin position="170"/>
        <end position="248"/>
    </location>
</feature>
<dbReference type="PANTHER" id="PTHR16484:SF17">
    <property type="entry name" value="BAZOOKA, ISOFORM B"/>
    <property type="match status" value="1"/>
</dbReference>
<keyword evidence="3" id="KW-1185">Reference proteome</keyword>
<dbReference type="GO" id="GO:0008104">
    <property type="term" value="P:intracellular protein localization"/>
    <property type="evidence" value="ECO:0007669"/>
    <property type="project" value="TreeGrafter"/>
</dbReference>
<evidence type="ECO:0000256" key="1">
    <source>
        <dbReference type="SAM" id="MobiDB-lite"/>
    </source>
</evidence>
<dbReference type="GO" id="GO:0035091">
    <property type="term" value="F:phosphatidylinositol binding"/>
    <property type="evidence" value="ECO:0007669"/>
    <property type="project" value="TreeGrafter"/>
</dbReference>
<dbReference type="Proteomes" id="UP000887577">
    <property type="component" value="Unplaced"/>
</dbReference>
<dbReference type="InterPro" id="IPR036034">
    <property type="entry name" value="PDZ_sf"/>
</dbReference>
<dbReference type="GO" id="GO:0000226">
    <property type="term" value="P:microtubule cytoskeleton organization"/>
    <property type="evidence" value="ECO:0007669"/>
    <property type="project" value="TreeGrafter"/>
</dbReference>
<dbReference type="SMART" id="SM00228">
    <property type="entry name" value="PDZ"/>
    <property type="match status" value="3"/>
</dbReference>
<feature type="region of interest" description="Disordered" evidence="1">
    <location>
        <begin position="56"/>
        <end position="135"/>
    </location>
</feature>
<dbReference type="InterPro" id="IPR052213">
    <property type="entry name" value="PAR3"/>
</dbReference>
<name>A0A914XVG2_9BILA</name>
<dbReference type="InterPro" id="IPR001478">
    <property type="entry name" value="PDZ"/>
</dbReference>
<dbReference type="GO" id="GO:0005938">
    <property type="term" value="C:cell cortex"/>
    <property type="evidence" value="ECO:0007669"/>
    <property type="project" value="TreeGrafter"/>
</dbReference>
<dbReference type="SUPFAM" id="SSF50156">
    <property type="entry name" value="PDZ domain-like"/>
    <property type="match status" value="3"/>
</dbReference>
<feature type="compositionally biased region" description="Polar residues" evidence="1">
    <location>
        <begin position="604"/>
        <end position="623"/>
    </location>
</feature>
<evidence type="ECO:0000313" key="4">
    <source>
        <dbReference type="WBParaSite" id="PSU_v2.g11931.t1"/>
    </source>
</evidence>
<feature type="region of interest" description="Disordered" evidence="1">
    <location>
        <begin position="603"/>
        <end position="626"/>
    </location>
</feature>
<dbReference type="GO" id="GO:0005912">
    <property type="term" value="C:adherens junction"/>
    <property type="evidence" value="ECO:0007669"/>
    <property type="project" value="TreeGrafter"/>
</dbReference>
<feature type="domain" description="PDZ" evidence="2">
    <location>
        <begin position="429"/>
        <end position="501"/>
    </location>
</feature>
<feature type="compositionally biased region" description="Basic and acidic residues" evidence="1">
    <location>
        <begin position="568"/>
        <end position="584"/>
    </location>
</feature>
<feature type="compositionally biased region" description="Polar residues" evidence="1">
    <location>
        <begin position="87"/>
        <end position="133"/>
    </location>
</feature>
<dbReference type="GO" id="GO:0016324">
    <property type="term" value="C:apical plasma membrane"/>
    <property type="evidence" value="ECO:0007669"/>
    <property type="project" value="TreeGrafter"/>
</dbReference>